<accession>A0A0S4X6J2</accession>
<evidence type="ECO:0000313" key="1">
    <source>
        <dbReference type="EMBL" id="CUV58729.1"/>
    </source>
</evidence>
<organism evidence="1">
    <name type="scientific">Ralstonia solanacearum</name>
    <name type="common">Pseudomonas solanacearum</name>
    <dbReference type="NCBI Taxonomy" id="305"/>
    <lineage>
        <taxon>Bacteria</taxon>
        <taxon>Pseudomonadati</taxon>
        <taxon>Pseudomonadota</taxon>
        <taxon>Betaproteobacteria</taxon>
        <taxon>Burkholderiales</taxon>
        <taxon>Burkholderiaceae</taxon>
        <taxon>Ralstonia</taxon>
        <taxon>Ralstonia solanacearum species complex</taxon>
    </lineage>
</organism>
<dbReference type="EMBL" id="LN899820">
    <property type="protein sequence ID" value="CUV58729.1"/>
    <property type="molecule type" value="Genomic_DNA"/>
</dbReference>
<proteinExistence type="predicted"/>
<sequence length="33" mass="3576">MSASDRFAEYMNYLAEGLGMQIAGPAWRAIALA</sequence>
<reference evidence="1" key="1">
    <citation type="submission" date="2015-10" db="EMBL/GenBank/DDBJ databases">
        <authorList>
            <person name="Gilbert D.G."/>
        </authorList>
    </citation>
    <scope>NUCLEOTIDE SEQUENCE</scope>
    <source>
        <strain evidence="1">Phyl III-seqv23</strain>
    </source>
</reference>
<dbReference type="AlphaFoldDB" id="A0A0S4X6J2"/>
<name>A0A0S4X6J2_RALSL</name>
<gene>
    <name evidence="1" type="ORF">RUN215_v1_3600001</name>
</gene>
<protein>
    <submittedName>
        <fullName evidence="1">Uncharacterized protein</fullName>
    </submittedName>
</protein>